<accession>M3XIG3</accession>
<dbReference type="EMBL" id="AFYH01008051">
    <property type="status" value="NOT_ANNOTATED_CDS"/>
    <property type="molecule type" value="Genomic_DNA"/>
</dbReference>
<reference evidence="7" key="2">
    <citation type="submission" date="2025-08" db="UniProtKB">
        <authorList>
            <consortium name="Ensembl"/>
        </authorList>
    </citation>
    <scope>IDENTIFICATION</scope>
</reference>
<dbReference type="eggNOG" id="ENOG502S22V">
    <property type="taxonomic scope" value="Eukaryota"/>
</dbReference>
<name>M3XIG3_LATCH</name>
<protein>
    <submittedName>
        <fullName evidence="7">Piercer of microtubule wall 1</fullName>
    </submittedName>
</protein>
<dbReference type="AlphaFoldDB" id="M3XIG3"/>
<dbReference type="PANTHER" id="PTHR20899:SF1">
    <property type="entry name" value="PIERCER OF MICROTUBULE WALL 1 PROTEIN"/>
    <property type="match status" value="1"/>
</dbReference>
<keyword evidence="8" id="KW-1185">Reference proteome</keyword>
<dbReference type="Pfam" id="PF14892">
    <property type="entry name" value="PIRC1_2"/>
    <property type="match status" value="1"/>
</dbReference>
<evidence type="ECO:0000313" key="8">
    <source>
        <dbReference type="Proteomes" id="UP000008672"/>
    </source>
</evidence>
<comment type="subcellular location">
    <subcellularLocation>
        <location evidence="1">Cytoplasm</location>
        <location evidence="1">Cytoskeleton</location>
        <location evidence="1">Cilium axoneme</location>
    </subcellularLocation>
</comment>
<dbReference type="PANTHER" id="PTHR20899">
    <property type="entry name" value="PIERCE HOMOLOG"/>
    <property type="match status" value="1"/>
</dbReference>
<feature type="compositionally biased region" description="Polar residues" evidence="6">
    <location>
        <begin position="1"/>
        <end position="13"/>
    </location>
</feature>
<dbReference type="Bgee" id="ENSLACG00000022112">
    <property type="expression patterns" value="Expressed in mesonephros and 5 other cell types or tissues"/>
</dbReference>
<proteinExistence type="inferred from homology"/>
<evidence type="ECO:0000313" key="7">
    <source>
        <dbReference type="Ensembl" id="ENSLACP00000022519.1"/>
    </source>
</evidence>
<dbReference type="Ensembl" id="ENSLACT00000026518.1">
    <property type="protein sequence ID" value="ENSLACP00000022519.1"/>
    <property type="gene ID" value="ENSLACG00000022112.1"/>
</dbReference>
<feature type="compositionally biased region" description="Basic and acidic residues" evidence="6">
    <location>
        <begin position="14"/>
        <end position="27"/>
    </location>
</feature>
<keyword evidence="4" id="KW-0966">Cell projection</keyword>
<dbReference type="GO" id="GO:0005879">
    <property type="term" value="C:axonemal microtubule"/>
    <property type="evidence" value="ECO:0007669"/>
    <property type="project" value="InterPro"/>
</dbReference>
<evidence type="ECO:0000256" key="6">
    <source>
        <dbReference type="SAM" id="MobiDB-lite"/>
    </source>
</evidence>
<evidence type="ECO:0000256" key="5">
    <source>
        <dbReference type="ARBA" id="ARBA00038014"/>
    </source>
</evidence>
<evidence type="ECO:0000256" key="3">
    <source>
        <dbReference type="ARBA" id="ARBA00023212"/>
    </source>
</evidence>
<dbReference type="OMA" id="MFRNNTF"/>
<dbReference type="GO" id="GO:0035082">
    <property type="term" value="P:axoneme assembly"/>
    <property type="evidence" value="ECO:0007669"/>
    <property type="project" value="InterPro"/>
</dbReference>
<dbReference type="STRING" id="7897.ENSLACP00000022519"/>
<sequence>MCDAQQNQTYGNTETEKPLPKTSDFYRIDPTLPERFNHPHCFQGYTRKKQPHPLYTTSNQEYGKNAPTVHEMPTTFKGRSQKFSDFYGKCGMYRDNGFNTCTERSDVTGPDNLITFYDRLNFHHCYNVSGPSHSG</sequence>
<dbReference type="GeneTree" id="ENSGT00940000154745"/>
<gene>
    <name evidence="7" type="primary">PIERCE1</name>
</gene>
<comment type="similarity">
    <text evidence="5">Belongs to the PIERCE1 family.</text>
</comment>
<evidence type="ECO:0000256" key="4">
    <source>
        <dbReference type="ARBA" id="ARBA00023273"/>
    </source>
</evidence>
<dbReference type="InParanoid" id="M3XIG3"/>
<evidence type="ECO:0000256" key="2">
    <source>
        <dbReference type="ARBA" id="ARBA00022490"/>
    </source>
</evidence>
<reference evidence="7" key="3">
    <citation type="submission" date="2025-09" db="UniProtKB">
        <authorList>
            <consortium name="Ensembl"/>
        </authorList>
    </citation>
    <scope>IDENTIFICATION</scope>
</reference>
<dbReference type="FunCoup" id="M3XIG3">
    <property type="interactions" value="248"/>
</dbReference>
<dbReference type="InterPro" id="IPR026507">
    <property type="entry name" value="PIRC1/2"/>
</dbReference>
<feature type="region of interest" description="Disordered" evidence="6">
    <location>
        <begin position="1"/>
        <end position="67"/>
    </location>
</feature>
<keyword evidence="3" id="KW-0206">Cytoskeleton</keyword>
<keyword evidence="2" id="KW-0963">Cytoplasm</keyword>
<evidence type="ECO:0000256" key="1">
    <source>
        <dbReference type="ARBA" id="ARBA00004430"/>
    </source>
</evidence>
<dbReference type="Proteomes" id="UP000008672">
    <property type="component" value="Unassembled WGS sequence"/>
</dbReference>
<reference evidence="8" key="1">
    <citation type="submission" date="2011-08" db="EMBL/GenBank/DDBJ databases">
        <title>The draft genome of Latimeria chalumnae.</title>
        <authorList>
            <person name="Di Palma F."/>
            <person name="Alfoldi J."/>
            <person name="Johnson J."/>
            <person name="Berlin A."/>
            <person name="Gnerre S."/>
            <person name="Jaffe D."/>
            <person name="MacCallum I."/>
            <person name="Young S."/>
            <person name="Walker B.J."/>
            <person name="Lander E."/>
            <person name="Lindblad-Toh K."/>
        </authorList>
    </citation>
    <scope>NUCLEOTIDE SEQUENCE [LARGE SCALE GENOMIC DNA]</scope>
    <source>
        <strain evidence="8">Wild caught</strain>
    </source>
</reference>
<dbReference type="HOGENOM" id="CLU_135708_0_0_1"/>
<organism evidence="7 8">
    <name type="scientific">Latimeria chalumnae</name>
    <name type="common">Coelacanth</name>
    <dbReference type="NCBI Taxonomy" id="7897"/>
    <lineage>
        <taxon>Eukaryota</taxon>
        <taxon>Metazoa</taxon>
        <taxon>Chordata</taxon>
        <taxon>Craniata</taxon>
        <taxon>Vertebrata</taxon>
        <taxon>Euteleostomi</taxon>
        <taxon>Coelacanthiformes</taxon>
        <taxon>Coelacanthidae</taxon>
        <taxon>Latimeria</taxon>
    </lineage>
</organism>